<accession>A0A8K0IE69</accession>
<keyword evidence="2" id="KW-0805">Transcription regulation</keyword>
<reference evidence="4" key="2">
    <citation type="submission" date="2019-07" db="EMBL/GenBank/DDBJ databases">
        <authorList>
            <person name="Yang Y."/>
            <person name="Bocs S."/>
            <person name="Baudouin L."/>
        </authorList>
    </citation>
    <scope>NUCLEOTIDE SEQUENCE</scope>
    <source>
        <tissue evidence="4">Spear leaf of Hainan Tall coconut</tissue>
    </source>
</reference>
<protein>
    <submittedName>
        <fullName evidence="4">Putative Transcription termination factor MTERF8, chloroplastic</fullName>
    </submittedName>
</protein>
<evidence type="ECO:0000313" key="5">
    <source>
        <dbReference type="Proteomes" id="UP000797356"/>
    </source>
</evidence>
<evidence type="ECO:0000256" key="1">
    <source>
        <dbReference type="ARBA" id="ARBA00007692"/>
    </source>
</evidence>
<dbReference type="EMBL" id="CM017878">
    <property type="protein sequence ID" value="KAG1354072.1"/>
    <property type="molecule type" value="Genomic_DNA"/>
</dbReference>
<comment type="caution">
    <text evidence="4">The sequence shown here is derived from an EMBL/GenBank/DDBJ whole genome shotgun (WGS) entry which is preliminary data.</text>
</comment>
<dbReference type="InterPro" id="IPR003690">
    <property type="entry name" value="MTERF"/>
</dbReference>
<evidence type="ECO:0000313" key="4">
    <source>
        <dbReference type="EMBL" id="KAG1354072.1"/>
    </source>
</evidence>
<dbReference type="Gene3D" id="1.25.70.10">
    <property type="entry name" value="Transcription termination factor 3, mitochondrial"/>
    <property type="match status" value="1"/>
</dbReference>
<dbReference type="Proteomes" id="UP000797356">
    <property type="component" value="Chromosome 7"/>
</dbReference>
<evidence type="ECO:0000256" key="2">
    <source>
        <dbReference type="ARBA" id="ARBA00022472"/>
    </source>
</evidence>
<sequence length="125" mass="14468">MIVFLKGCGWPELIVRRPSLLNLDLENQLIPRVEYLAELGGGDREATGFDQQMACTVEHFRSHLEFWRSVGLADEEVFRIAMVHPHIFSASKERKLKPRIEFLQYECRGHLQVSDQGPSLRKSFL</sequence>
<organism evidence="4 5">
    <name type="scientific">Cocos nucifera</name>
    <name type="common">Coconut palm</name>
    <dbReference type="NCBI Taxonomy" id="13894"/>
    <lineage>
        <taxon>Eukaryota</taxon>
        <taxon>Viridiplantae</taxon>
        <taxon>Streptophyta</taxon>
        <taxon>Embryophyta</taxon>
        <taxon>Tracheophyta</taxon>
        <taxon>Spermatophyta</taxon>
        <taxon>Magnoliopsida</taxon>
        <taxon>Liliopsida</taxon>
        <taxon>Arecaceae</taxon>
        <taxon>Arecoideae</taxon>
        <taxon>Cocoseae</taxon>
        <taxon>Attaleinae</taxon>
        <taxon>Cocos</taxon>
    </lineage>
</organism>
<gene>
    <name evidence="4" type="ORF">COCNU_07G001840</name>
</gene>
<reference evidence="4" key="1">
    <citation type="journal article" date="2017" name="Gigascience">
        <title>The genome draft of coconut (Cocos nucifera).</title>
        <authorList>
            <person name="Xiao Y."/>
            <person name="Xu P."/>
            <person name="Fan H."/>
            <person name="Baudouin L."/>
            <person name="Xia W."/>
            <person name="Bocs S."/>
            <person name="Xu J."/>
            <person name="Li Q."/>
            <person name="Guo A."/>
            <person name="Zhou L."/>
            <person name="Li J."/>
            <person name="Wu Y."/>
            <person name="Ma Z."/>
            <person name="Armero A."/>
            <person name="Issali A.E."/>
            <person name="Liu N."/>
            <person name="Peng M."/>
            <person name="Yang Y."/>
        </authorList>
    </citation>
    <scope>NUCLEOTIDE SEQUENCE</scope>
    <source>
        <tissue evidence="4">Spear leaf of Hainan Tall coconut</tissue>
    </source>
</reference>
<dbReference type="AlphaFoldDB" id="A0A8K0IE69"/>
<keyword evidence="2" id="KW-0804">Transcription</keyword>
<dbReference type="PANTHER" id="PTHR13068:SF135">
    <property type="entry name" value="TRANSCRIPTION TERMINATION FACTOR MTERF8, CHLOROPLASTIC"/>
    <property type="match status" value="1"/>
</dbReference>
<dbReference type="SMART" id="SM00733">
    <property type="entry name" value="Mterf"/>
    <property type="match status" value="2"/>
</dbReference>
<dbReference type="InterPro" id="IPR038538">
    <property type="entry name" value="MTERF_sf"/>
</dbReference>
<dbReference type="GO" id="GO:0006353">
    <property type="term" value="P:DNA-templated transcription termination"/>
    <property type="evidence" value="ECO:0007669"/>
    <property type="project" value="UniProtKB-KW"/>
</dbReference>
<keyword evidence="2" id="KW-0806">Transcription termination</keyword>
<keyword evidence="3" id="KW-0809">Transit peptide</keyword>
<name>A0A8K0IE69_COCNU</name>
<proteinExistence type="inferred from homology"/>
<comment type="similarity">
    <text evidence="1">Belongs to the mTERF family.</text>
</comment>
<dbReference type="GO" id="GO:0003676">
    <property type="term" value="F:nucleic acid binding"/>
    <property type="evidence" value="ECO:0007669"/>
    <property type="project" value="InterPro"/>
</dbReference>
<dbReference type="PANTHER" id="PTHR13068">
    <property type="entry name" value="CGI-12 PROTEIN-RELATED"/>
    <property type="match status" value="1"/>
</dbReference>
<keyword evidence="5" id="KW-1185">Reference proteome</keyword>
<evidence type="ECO:0000256" key="3">
    <source>
        <dbReference type="ARBA" id="ARBA00022946"/>
    </source>
</evidence>
<dbReference type="OrthoDB" id="637682at2759"/>